<keyword evidence="2" id="KW-0472">Membrane</keyword>
<feature type="compositionally biased region" description="Acidic residues" evidence="1">
    <location>
        <begin position="1"/>
        <end position="10"/>
    </location>
</feature>
<reference evidence="3" key="1">
    <citation type="submission" date="2022-12" db="EMBL/GenBank/DDBJ databases">
        <authorList>
            <person name="Krivoruchko A.V."/>
            <person name="Elkin A."/>
        </authorList>
    </citation>
    <scope>NUCLEOTIDE SEQUENCE</scope>
    <source>
        <strain evidence="3">IEGM 1388</strain>
    </source>
</reference>
<feature type="region of interest" description="Disordered" evidence="1">
    <location>
        <begin position="1"/>
        <end position="27"/>
    </location>
</feature>
<sequence length="64" mass="6716">MQQSDEDDVTQEIAPWESGEPQDEDAASAGINSATVLVAVGVSAIIAAFVVTIGLVVILWLHTH</sequence>
<dbReference type="RefSeq" id="WP_084839208.1">
    <property type="nucleotide sequence ID" value="NZ_JAPWIE010000004.1"/>
</dbReference>
<proteinExistence type="predicted"/>
<feature type="transmembrane region" description="Helical" evidence="2">
    <location>
        <begin position="36"/>
        <end position="61"/>
    </location>
</feature>
<dbReference type="Proteomes" id="UP001067235">
    <property type="component" value="Unassembled WGS sequence"/>
</dbReference>
<keyword evidence="2" id="KW-1133">Transmembrane helix</keyword>
<evidence type="ECO:0000256" key="1">
    <source>
        <dbReference type="SAM" id="MobiDB-lite"/>
    </source>
</evidence>
<evidence type="ECO:0000256" key="2">
    <source>
        <dbReference type="SAM" id="Phobius"/>
    </source>
</evidence>
<comment type="caution">
    <text evidence="3">The sequence shown here is derived from an EMBL/GenBank/DDBJ whole genome shotgun (WGS) entry which is preliminary data.</text>
</comment>
<dbReference type="EMBL" id="JAPWIE010000004">
    <property type="protein sequence ID" value="MCZ4551597.1"/>
    <property type="molecule type" value="Genomic_DNA"/>
</dbReference>
<name>A0ABT4MX90_GORRU</name>
<accession>A0ABT4MX90</accession>
<evidence type="ECO:0000313" key="4">
    <source>
        <dbReference type="Proteomes" id="UP001067235"/>
    </source>
</evidence>
<evidence type="ECO:0000313" key="3">
    <source>
        <dbReference type="EMBL" id="MCZ4551597.1"/>
    </source>
</evidence>
<gene>
    <name evidence="3" type="ORF">O4213_16515</name>
</gene>
<keyword evidence="4" id="KW-1185">Reference proteome</keyword>
<organism evidence="3 4">
    <name type="scientific">Gordonia rubripertincta</name>
    <name type="common">Rhodococcus corallinus</name>
    <dbReference type="NCBI Taxonomy" id="36822"/>
    <lineage>
        <taxon>Bacteria</taxon>
        <taxon>Bacillati</taxon>
        <taxon>Actinomycetota</taxon>
        <taxon>Actinomycetes</taxon>
        <taxon>Mycobacteriales</taxon>
        <taxon>Gordoniaceae</taxon>
        <taxon>Gordonia</taxon>
    </lineage>
</organism>
<keyword evidence="2" id="KW-0812">Transmembrane</keyword>
<protein>
    <submittedName>
        <fullName evidence="3">Uncharacterized protein</fullName>
    </submittedName>
</protein>